<reference evidence="1" key="1">
    <citation type="submission" date="2020-01" db="EMBL/GenBank/DDBJ databases">
        <title>Global genomic diversity of Molluscum contagiosum virus.</title>
        <authorList>
            <person name="Zorec T.M."/>
            <person name="Skubic L."/>
            <person name="Hosnjak L."/>
            <person name="Trcko K."/>
            <person name="Poljak M."/>
        </authorList>
    </citation>
    <scope>NUCLEOTIDE SEQUENCE</scope>
    <source>
        <strain evidence="1">MCV1_P02S01A</strain>
        <strain evidence="2">MCV1_P02S01B</strain>
        <strain evidence="3">MCV1_P02S02A</strain>
    </source>
</reference>
<dbReference type="Proteomes" id="UP000613226">
    <property type="component" value="Segment"/>
</dbReference>
<organism evidence="1 4">
    <name type="scientific">Molluscum contagiosum virus</name>
    <dbReference type="NCBI Taxonomy" id="10279"/>
    <lineage>
        <taxon>Viruses</taxon>
        <taxon>Varidnaviria</taxon>
        <taxon>Bamfordvirae</taxon>
        <taxon>Nucleocytoviricota</taxon>
        <taxon>Pokkesviricetes</taxon>
        <taxon>Chitovirales</taxon>
        <taxon>Poxviridae</taxon>
        <taxon>Chordopoxvirinae</taxon>
        <taxon>Molluscipoxvirus</taxon>
        <taxon>Molluscipoxvirus molluscum</taxon>
    </lineage>
</organism>
<dbReference type="EMBL" id="MN931744">
    <property type="protein sequence ID" value="QHW17265.1"/>
    <property type="molecule type" value="Genomic_DNA"/>
</dbReference>
<evidence type="ECO:0000313" key="2">
    <source>
        <dbReference type="EMBL" id="QHW17083.1"/>
    </source>
</evidence>
<dbReference type="EMBL" id="MN931742">
    <property type="protein sequence ID" value="QHW16901.1"/>
    <property type="molecule type" value="Genomic_DNA"/>
</dbReference>
<proteinExistence type="predicted"/>
<dbReference type="EMBL" id="MN931743">
    <property type="protein sequence ID" value="QHW17083.1"/>
    <property type="molecule type" value="Genomic_DNA"/>
</dbReference>
<evidence type="ECO:0000313" key="3">
    <source>
        <dbReference type="EMBL" id="QHW17265.1"/>
    </source>
</evidence>
<name>A0A858A276_9POXV</name>
<dbReference type="Proteomes" id="UP000610093">
    <property type="component" value="Segment"/>
</dbReference>
<gene>
    <name evidence="1" type="primary">MC156R</name>
</gene>
<sequence length="162" mass="17989">MFRKFVVDSFGRSAPAALRLLLLRAHVIAASSRHRCTRMSGAGERSVPAALLLPRARVVASSCFFFFSLPALRSENKDRVWCIQDHDVRATCVRDHGVRETCVEPSRRERVHKGVRVCRGGNTRARRVHGTRAMAACPAHAQAARRERAVVRTLAAEPGEHA</sequence>
<evidence type="ECO:0000313" key="1">
    <source>
        <dbReference type="EMBL" id="QHW16901.1"/>
    </source>
</evidence>
<evidence type="ECO:0000313" key="4">
    <source>
        <dbReference type="Proteomes" id="UP000613226"/>
    </source>
</evidence>
<accession>A0A858A276</accession>
<dbReference type="Proteomes" id="UP000602142">
    <property type="component" value="Segment"/>
</dbReference>
<protein>
    <submittedName>
        <fullName evidence="1">MC156R</fullName>
    </submittedName>
</protein>